<dbReference type="Gene3D" id="3.30.465.10">
    <property type="match status" value="1"/>
</dbReference>
<dbReference type="Gene3D" id="3.40.462.20">
    <property type="match status" value="1"/>
</dbReference>
<evidence type="ECO:0000256" key="5">
    <source>
        <dbReference type="ARBA" id="ARBA00023002"/>
    </source>
</evidence>
<dbReference type="GO" id="GO:0071949">
    <property type="term" value="F:FAD binding"/>
    <property type="evidence" value="ECO:0007669"/>
    <property type="project" value="InterPro"/>
</dbReference>
<proteinExistence type="inferred from homology"/>
<dbReference type="RefSeq" id="WP_184716253.1">
    <property type="nucleotide sequence ID" value="NZ_JACHJP010000003.1"/>
</dbReference>
<evidence type="ECO:0000259" key="6">
    <source>
        <dbReference type="PROSITE" id="PS51387"/>
    </source>
</evidence>
<keyword evidence="3" id="KW-0285">Flavoprotein</keyword>
<dbReference type="InterPro" id="IPR050416">
    <property type="entry name" value="FAD-linked_Oxidoreductase"/>
</dbReference>
<keyword evidence="8" id="KW-1185">Reference proteome</keyword>
<comment type="cofactor">
    <cofactor evidence="1">
        <name>FAD</name>
        <dbReference type="ChEBI" id="CHEBI:57692"/>
    </cofactor>
</comment>
<comment type="caution">
    <text evidence="7">The sequence shown here is derived from an EMBL/GenBank/DDBJ whole genome shotgun (WGS) entry which is preliminary data.</text>
</comment>
<dbReference type="InterPro" id="IPR016167">
    <property type="entry name" value="FAD-bd_PCMH_sub1"/>
</dbReference>
<feature type="domain" description="FAD-binding PCMH-type" evidence="6">
    <location>
        <begin position="34"/>
        <end position="202"/>
    </location>
</feature>
<evidence type="ECO:0000256" key="1">
    <source>
        <dbReference type="ARBA" id="ARBA00001974"/>
    </source>
</evidence>
<dbReference type="Proteomes" id="UP000552644">
    <property type="component" value="Unassembled WGS sequence"/>
</dbReference>
<keyword evidence="4" id="KW-0274">FAD</keyword>
<dbReference type="GO" id="GO:0016491">
    <property type="term" value="F:oxidoreductase activity"/>
    <property type="evidence" value="ECO:0007669"/>
    <property type="project" value="UniProtKB-KW"/>
</dbReference>
<dbReference type="Gene3D" id="3.30.43.10">
    <property type="entry name" value="Uridine Diphospho-n-acetylenolpyruvylglucosamine Reductase, domain 2"/>
    <property type="match status" value="1"/>
</dbReference>
<dbReference type="EMBL" id="JACHJP010000003">
    <property type="protein sequence ID" value="MBB4916702.1"/>
    <property type="molecule type" value="Genomic_DNA"/>
</dbReference>
<evidence type="ECO:0000313" key="8">
    <source>
        <dbReference type="Proteomes" id="UP000552644"/>
    </source>
</evidence>
<dbReference type="PANTHER" id="PTHR42973:SF39">
    <property type="entry name" value="FAD-BINDING PCMH-TYPE DOMAIN-CONTAINING PROTEIN"/>
    <property type="match status" value="1"/>
</dbReference>
<gene>
    <name evidence="7" type="ORF">FHS44_003790</name>
</gene>
<dbReference type="PROSITE" id="PS51387">
    <property type="entry name" value="FAD_PCMH"/>
    <property type="match status" value="1"/>
</dbReference>
<protein>
    <submittedName>
        <fullName evidence="7">FAD/FMN-containing dehydrogenase</fullName>
    </submittedName>
</protein>
<reference evidence="7 8" key="1">
    <citation type="submission" date="2020-08" db="EMBL/GenBank/DDBJ databases">
        <title>Genomic Encyclopedia of Type Strains, Phase III (KMG-III): the genomes of soil and plant-associated and newly described type strains.</title>
        <authorList>
            <person name="Whitman W."/>
        </authorList>
    </citation>
    <scope>NUCLEOTIDE SEQUENCE [LARGE SCALE GENOMIC DNA]</scope>
    <source>
        <strain evidence="7 8">CECT 8840</strain>
    </source>
</reference>
<keyword evidence="5" id="KW-0560">Oxidoreductase</keyword>
<organism evidence="7 8">
    <name type="scientific">Streptosporangium saharense</name>
    <dbReference type="NCBI Taxonomy" id="1706840"/>
    <lineage>
        <taxon>Bacteria</taxon>
        <taxon>Bacillati</taxon>
        <taxon>Actinomycetota</taxon>
        <taxon>Actinomycetes</taxon>
        <taxon>Streptosporangiales</taxon>
        <taxon>Streptosporangiaceae</taxon>
        <taxon>Streptosporangium</taxon>
    </lineage>
</organism>
<name>A0A7W7QN95_9ACTN</name>
<dbReference type="InterPro" id="IPR006094">
    <property type="entry name" value="Oxid_FAD_bind_N"/>
</dbReference>
<dbReference type="InterPro" id="IPR016166">
    <property type="entry name" value="FAD-bd_PCMH"/>
</dbReference>
<accession>A0A7W7QN95</accession>
<dbReference type="SUPFAM" id="SSF56176">
    <property type="entry name" value="FAD-binding/transporter-associated domain-like"/>
    <property type="match status" value="1"/>
</dbReference>
<dbReference type="InterPro" id="IPR016169">
    <property type="entry name" value="FAD-bd_PCMH_sub2"/>
</dbReference>
<dbReference type="PANTHER" id="PTHR42973">
    <property type="entry name" value="BINDING OXIDOREDUCTASE, PUTATIVE (AFU_ORTHOLOGUE AFUA_1G17690)-RELATED"/>
    <property type="match status" value="1"/>
</dbReference>
<dbReference type="Pfam" id="PF01565">
    <property type="entry name" value="FAD_binding_4"/>
    <property type="match status" value="1"/>
</dbReference>
<evidence type="ECO:0000313" key="7">
    <source>
        <dbReference type="EMBL" id="MBB4916702.1"/>
    </source>
</evidence>
<evidence type="ECO:0000256" key="4">
    <source>
        <dbReference type="ARBA" id="ARBA00022827"/>
    </source>
</evidence>
<sequence>MTIGNDLRRVVRGRVLASGEEGFDRARTAWNLTVDQPVLAVVEARDAADVAALARHARQAGLTVSAQPSGHGATGDVEGVVLLRTGALGGVEIRARERLARVGAGVRWGEVLSAVSPYGLTGLAGSSPAPSVVGYTLGGGLSWFSRLHGHAADSVRAFDVVDAEGEAFRVDAGSDPELFWALRGGGGDFALVTAVEFDLHPAPHLYGGRLMWPVERAGEVLAAFGEVTASAPEELSVWFTLLNFPPLDFLPPHLRGRSLVAIDVTFLGQAAEGRDLLRRFEAIGGIVSDSRGMLPVAALGDICAEPSDPGPVVGHAELLTGLDDAVAETLLSEPIAPLLSLQIRHLGGALARPVPDGGACGHLTEPYSLYTVGIAPGPEAVAALGTRVKEIAGALVPYTSGRKPYTFLGVGESAAAAFPGDVLARLREVKRARDPRGVLRANYPVLG</sequence>
<comment type="similarity">
    <text evidence="2">Belongs to the oxygen-dependent FAD-linked oxidoreductase family.</text>
</comment>
<dbReference type="InterPro" id="IPR036318">
    <property type="entry name" value="FAD-bd_PCMH-like_sf"/>
</dbReference>
<dbReference type="AlphaFoldDB" id="A0A7W7QN95"/>
<evidence type="ECO:0000256" key="2">
    <source>
        <dbReference type="ARBA" id="ARBA00005466"/>
    </source>
</evidence>
<evidence type="ECO:0000256" key="3">
    <source>
        <dbReference type="ARBA" id="ARBA00022630"/>
    </source>
</evidence>